<dbReference type="Proteomes" id="UP000308230">
    <property type="component" value="Unassembled WGS sequence"/>
</dbReference>
<evidence type="ECO:0000313" key="2">
    <source>
        <dbReference type="Proteomes" id="UP000308230"/>
    </source>
</evidence>
<dbReference type="AlphaFoldDB" id="A0A5R9EZM2"/>
<comment type="caution">
    <text evidence="1">The sequence shown here is derived from an EMBL/GenBank/DDBJ whole genome shotgun (WGS) entry which is preliminary data.</text>
</comment>
<evidence type="ECO:0000313" key="1">
    <source>
        <dbReference type="EMBL" id="TLS35560.1"/>
    </source>
</evidence>
<protein>
    <recommendedName>
        <fullName evidence="3">Aldolase</fullName>
    </recommendedName>
</protein>
<dbReference type="InterPro" id="IPR027417">
    <property type="entry name" value="P-loop_NTPase"/>
</dbReference>
<dbReference type="RefSeq" id="WP_138128626.1">
    <property type="nucleotide sequence ID" value="NZ_SWLG01000019.1"/>
</dbReference>
<reference evidence="1 2" key="1">
    <citation type="submission" date="2019-04" db="EMBL/GenBank/DDBJ databases">
        <title>Bacillus caeni sp. nov., a bacterium isolated from mangrove sediment.</title>
        <authorList>
            <person name="Huang H."/>
            <person name="Mo K."/>
            <person name="Hu Y."/>
        </authorList>
    </citation>
    <scope>NUCLEOTIDE SEQUENCE [LARGE SCALE GENOMIC DNA]</scope>
    <source>
        <strain evidence="1 2">HB172195</strain>
    </source>
</reference>
<gene>
    <name evidence="1" type="ORF">FCL54_19570</name>
</gene>
<dbReference type="OrthoDB" id="116421at2"/>
<dbReference type="EMBL" id="SWLG01000019">
    <property type="protein sequence ID" value="TLS35560.1"/>
    <property type="molecule type" value="Genomic_DNA"/>
</dbReference>
<sequence>MERFQIKIADHVIKINGKRSELLGVLRDKYRAFLYDEVGDIDLFLNIEGGYGSPFTNNNVKIYSDNWKTMYQRADYLIEVEQDYKTAKISAHDELALKHALMNLYSSFILHYNWGLLIHSSCVIENGKAHIFAGNSGAGKSTAAKLSKPRDLLADEATIVKVDEDKISVYDSPFRSELESTKEEVPCQLGYIHLLNQSLTNERISLTKAQAIMELTDKVFYWCHTPEEAKRIFQLLTKLVETIPVDNLHFQKNNTFWELIS</sequence>
<dbReference type="Gene3D" id="3.40.50.300">
    <property type="entry name" value="P-loop containing nucleotide triphosphate hydrolases"/>
    <property type="match status" value="1"/>
</dbReference>
<proteinExistence type="predicted"/>
<name>A0A5R9EZM2_9BACL</name>
<accession>A0A5R9EZM2</accession>
<keyword evidence="2" id="KW-1185">Reference proteome</keyword>
<organism evidence="1 2">
    <name type="scientific">Exobacillus caeni</name>
    <dbReference type="NCBI Taxonomy" id="2574798"/>
    <lineage>
        <taxon>Bacteria</taxon>
        <taxon>Bacillati</taxon>
        <taxon>Bacillota</taxon>
        <taxon>Bacilli</taxon>
        <taxon>Bacillales</taxon>
        <taxon>Guptibacillaceae</taxon>
        <taxon>Exobacillus</taxon>
    </lineage>
</organism>
<dbReference type="SUPFAM" id="SSF53795">
    <property type="entry name" value="PEP carboxykinase-like"/>
    <property type="match status" value="1"/>
</dbReference>
<evidence type="ECO:0008006" key="3">
    <source>
        <dbReference type="Google" id="ProtNLM"/>
    </source>
</evidence>